<dbReference type="InterPro" id="IPR029063">
    <property type="entry name" value="SAM-dependent_MTases_sf"/>
</dbReference>
<dbReference type="PANTHER" id="PTHR21451">
    <property type="entry name" value="HISTONE H3 METHYLTRANSFERASE"/>
    <property type="match status" value="1"/>
</dbReference>
<dbReference type="GO" id="GO:0051726">
    <property type="term" value="P:regulation of cell cycle"/>
    <property type="evidence" value="ECO:0007669"/>
    <property type="project" value="InterPro"/>
</dbReference>
<name>A0A067BYU8_SAPPC</name>
<dbReference type="SUPFAM" id="SSF53335">
    <property type="entry name" value="S-adenosyl-L-methionine-dependent methyltransferases"/>
    <property type="match status" value="1"/>
</dbReference>
<reference evidence="7 8" key="1">
    <citation type="journal article" date="2013" name="PLoS Genet.">
        <title>Distinctive expansion of potential virulence genes in the genome of the oomycete fish pathogen Saprolegnia parasitica.</title>
        <authorList>
            <person name="Jiang R.H."/>
            <person name="de Bruijn I."/>
            <person name="Haas B.J."/>
            <person name="Belmonte R."/>
            <person name="Lobach L."/>
            <person name="Christie J."/>
            <person name="van den Ackerveken G."/>
            <person name="Bottin A."/>
            <person name="Bulone V."/>
            <person name="Diaz-Moreno S.M."/>
            <person name="Dumas B."/>
            <person name="Fan L."/>
            <person name="Gaulin E."/>
            <person name="Govers F."/>
            <person name="Grenville-Briggs L.J."/>
            <person name="Horner N.R."/>
            <person name="Levin J.Z."/>
            <person name="Mammella M."/>
            <person name="Meijer H.J."/>
            <person name="Morris P."/>
            <person name="Nusbaum C."/>
            <person name="Oome S."/>
            <person name="Phillips A.J."/>
            <person name="van Rooyen D."/>
            <person name="Rzeszutek E."/>
            <person name="Saraiva M."/>
            <person name="Secombes C.J."/>
            <person name="Seidl M.F."/>
            <person name="Snel B."/>
            <person name="Stassen J.H."/>
            <person name="Sykes S."/>
            <person name="Tripathy S."/>
            <person name="van den Berg H."/>
            <person name="Vega-Arreguin J.C."/>
            <person name="Wawra S."/>
            <person name="Young S.K."/>
            <person name="Zeng Q."/>
            <person name="Dieguez-Uribeondo J."/>
            <person name="Russ C."/>
            <person name="Tyler B.M."/>
            <person name="van West P."/>
        </authorList>
    </citation>
    <scope>NUCLEOTIDE SEQUENCE [LARGE SCALE GENOMIC DNA]</scope>
    <source>
        <strain evidence="7 8">CBS 223.65</strain>
    </source>
</reference>
<gene>
    <name evidence="7" type="ORF">SPRG_12244</name>
</gene>
<feature type="domain" description="DOT1" evidence="6">
    <location>
        <begin position="94"/>
        <end position="222"/>
    </location>
</feature>
<evidence type="ECO:0000256" key="4">
    <source>
        <dbReference type="ARBA" id="ARBA00029821"/>
    </source>
</evidence>
<dbReference type="PANTHER" id="PTHR21451:SF19">
    <property type="entry name" value="ACTIVATED IN BLOCKED UNFOLDED PROTEIN RESPONSE"/>
    <property type="match status" value="1"/>
</dbReference>
<dbReference type="STRING" id="695850.A0A067BYU8"/>
<organism evidence="7 8">
    <name type="scientific">Saprolegnia parasitica (strain CBS 223.65)</name>
    <dbReference type="NCBI Taxonomy" id="695850"/>
    <lineage>
        <taxon>Eukaryota</taxon>
        <taxon>Sar</taxon>
        <taxon>Stramenopiles</taxon>
        <taxon>Oomycota</taxon>
        <taxon>Saprolegniomycetes</taxon>
        <taxon>Saprolegniales</taxon>
        <taxon>Saprolegniaceae</taxon>
        <taxon>Saprolegnia</taxon>
    </lineage>
</organism>
<proteinExistence type="predicted"/>
<dbReference type="EC" id="2.1.1.360" evidence="1"/>
<dbReference type="InterPro" id="IPR030445">
    <property type="entry name" value="H3-K79_meTrfase"/>
</dbReference>
<dbReference type="OrthoDB" id="443402at2759"/>
<dbReference type="Pfam" id="PF08123">
    <property type="entry name" value="DOT1"/>
    <property type="match status" value="1"/>
</dbReference>
<dbReference type="VEuPathDB" id="FungiDB:SPRG_12244"/>
<evidence type="ECO:0000259" key="6">
    <source>
        <dbReference type="Pfam" id="PF08123"/>
    </source>
</evidence>
<comment type="catalytic activity">
    <reaction evidence="5">
        <text>L-lysyl(79)-[histone H3] + 3 S-adenosyl-L-methionine = N(6),N(6),N(6)-trimethyl-L-lysyl(79)-[histone H3] + 3 S-adenosyl-L-homocysteine + 3 H(+)</text>
        <dbReference type="Rhea" id="RHEA:60328"/>
        <dbReference type="Rhea" id="RHEA-COMP:15549"/>
        <dbReference type="Rhea" id="RHEA-COMP:15552"/>
        <dbReference type="ChEBI" id="CHEBI:15378"/>
        <dbReference type="ChEBI" id="CHEBI:29969"/>
        <dbReference type="ChEBI" id="CHEBI:57856"/>
        <dbReference type="ChEBI" id="CHEBI:59789"/>
        <dbReference type="ChEBI" id="CHEBI:61961"/>
        <dbReference type="EC" id="2.1.1.360"/>
    </reaction>
</comment>
<dbReference type="InterPro" id="IPR025789">
    <property type="entry name" value="DOT1_dom"/>
</dbReference>
<dbReference type="Proteomes" id="UP000030745">
    <property type="component" value="Unassembled WGS sequence"/>
</dbReference>
<evidence type="ECO:0000256" key="5">
    <source>
        <dbReference type="ARBA" id="ARBA00047770"/>
    </source>
</evidence>
<evidence type="ECO:0000256" key="1">
    <source>
        <dbReference type="ARBA" id="ARBA00012190"/>
    </source>
</evidence>
<dbReference type="GO" id="GO:0140956">
    <property type="term" value="F:histone H3K79 trimethyltransferase activity"/>
    <property type="evidence" value="ECO:0007669"/>
    <property type="project" value="UniProtKB-EC"/>
</dbReference>
<dbReference type="OMA" id="LTHAAWW"/>
<dbReference type="RefSeq" id="XP_012207278.1">
    <property type="nucleotide sequence ID" value="XM_012351888.1"/>
</dbReference>
<keyword evidence="3" id="KW-0156">Chromatin regulator</keyword>
<sequence length="262" mass="28981">MLPEVRWLRAARLLPPQEGTALKEMVVRRDPRLQALATCHDDTALLRLVAAEVVSAAFRAWYAVYEKIAMSTDAARSLHDNTSVDDGGGCTLSSSLVYGEVDFFGFARVLEALAPQAGQIFYDLGHGTGRAVLAAALLHPQLTCVGIELVHALVKASWVALDAMPLPNVILEHGDILTHAAWWRDGDIVFVNCTCFTTDLFRAVEDRACRMKPGSLFVSLTKRLRRALPFTRRGQMKIRTSWGHETAFIYQKQDAPSSMEAQ</sequence>
<dbReference type="KEGG" id="spar:SPRG_12244"/>
<evidence type="ECO:0000313" key="7">
    <source>
        <dbReference type="EMBL" id="KDO22035.1"/>
    </source>
</evidence>
<dbReference type="GeneID" id="24134221"/>
<dbReference type="Gene3D" id="3.40.50.150">
    <property type="entry name" value="Vaccinia Virus protein VP39"/>
    <property type="match status" value="1"/>
</dbReference>
<evidence type="ECO:0000256" key="2">
    <source>
        <dbReference type="ARBA" id="ARBA00020987"/>
    </source>
</evidence>
<evidence type="ECO:0000313" key="8">
    <source>
        <dbReference type="Proteomes" id="UP000030745"/>
    </source>
</evidence>
<protein>
    <recommendedName>
        <fullName evidence="2">Histone-lysine N-methyltransferase, H3 lysine-79 specific</fullName>
        <ecNumber evidence="1">2.1.1.360</ecNumber>
    </recommendedName>
    <alternativeName>
        <fullName evidence="4">Histone H3-K79 methyltransferase</fullName>
    </alternativeName>
</protein>
<dbReference type="EMBL" id="KK583276">
    <property type="protein sequence ID" value="KDO22035.1"/>
    <property type="molecule type" value="Genomic_DNA"/>
</dbReference>
<evidence type="ECO:0000256" key="3">
    <source>
        <dbReference type="ARBA" id="ARBA00022853"/>
    </source>
</evidence>
<dbReference type="AlphaFoldDB" id="A0A067BYU8"/>
<keyword evidence="8" id="KW-1185">Reference proteome</keyword>
<accession>A0A067BYU8</accession>